<keyword evidence="3" id="KW-0805">Transcription regulation</keyword>
<comment type="similarity">
    <text evidence="2">Belongs to the bHLH protein family.</text>
</comment>
<dbReference type="InterPro" id="IPR011598">
    <property type="entry name" value="bHLH_dom"/>
</dbReference>
<proteinExistence type="inferred from homology"/>
<dbReference type="Pfam" id="PF22754">
    <property type="entry name" value="bHLH-TF_ACT-like_plant"/>
    <property type="match status" value="1"/>
</dbReference>
<keyword evidence="10" id="KW-1185">Reference proteome</keyword>
<dbReference type="Proteomes" id="UP001222027">
    <property type="component" value="Unassembled WGS sequence"/>
</dbReference>
<evidence type="ECO:0000256" key="2">
    <source>
        <dbReference type="ARBA" id="ARBA00005510"/>
    </source>
</evidence>
<evidence type="ECO:0000256" key="7">
    <source>
        <dbReference type="SAM" id="MobiDB-lite"/>
    </source>
</evidence>
<dbReference type="SUPFAM" id="SSF47459">
    <property type="entry name" value="HLH, helix-loop-helix DNA-binding domain"/>
    <property type="match status" value="1"/>
</dbReference>
<evidence type="ECO:0000256" key="5">
    <source>
        <dbReference type="ARBA" id="ARBA00023163"/>
    </source>
</evidence>
<dbReference type="PANTHER" id="PTHR11969:SF54">
    <property type="entry name" value="MAD-LIKE PROTEIN 1"/>
    <property type="match status" value="1"/>
</dbReference>
<dbReference type="InterPro" id="IPR036638">
    <property type="entry name" value="HLH_DNA-bd_sf"/>
</dbReference>
<sequence length="318" mass="35326">MALEAAVVFRHGLTMKEIHNMGGAAWRYDFGGGQLREEEKRVLIECEIGGGGGGGGGGREVVDGKRGCRWDTCCSTIVQNPDDWDVKPSSPGPKKTGEERGAAAVFQEAVAVRRKRRRVKRFKNKEEVENQRMTHIAVERNRRKLMNEYLAVLRSLMPASYAQRGDQASIVGGAINFVKELEHLVQSLEARKRIRGRSQAAPFADFFTFPQYSSSPSSTASDGSTGDAVADIEVTIFESHANIKIFSRWRPRQLLELVLGLQGLRLTTLHLNVTTVDEMVLYCFSLKVEDDCQCTSVDVIATAVHQIIVRVEEEATQN</sequence>
<keyword evidence="6" id="KW-0539">Nucleus</keyword>
<dbReference type="InterPro" id="IPR054502">
    <property type="entry name" value="bHLH-TF_ACT-like_plant"/>
</dbReference>
<evidence type="ECO:0000313" key="10">
    <source>
        <dbReference type="Proteomes" id="UP001222027"/>
    </source>
</evidence>
<comment type="subcellular location">
    <subcellularLocation>
        <location evidence="1">Nucleus</location>
    </subcellularLocation>
</comment>
<dbReference type="Gene3D" id="4.10.280.10">
    <property type="entry name" value="Helix-loop-helix DNA-binding domain"/>
    <property type="match status" value="1"/>
</dbReference>
<dbReference type="SMART" id="SM00353">
    <property type="entry name" value="HLH"/>
    <property type="match status" value="1"/>
</dbReference>
<gene>
    <name evidence="9" type="ORF">OPV22_011260</name>
</gene>
<reference evidence="9 10" key="1">
    <citation type="submission" date="2022-12" db="EMBL/GenBank/DDBJ databases">
        <title>Chromosome-scale assembly of the Ensete ventricosum genome.</title>
        <authorList>
            <person name="Dussert Y."/>
            <person name="Stocks J."/>
            <person name="Wendawek A."/>
            <person name="Woldeyes F."/>
            <person name="Nichols R.A."/>
            <person name="Borrell J.S."/>
        </authorList>
    </citation>
    <scope>NUCLEOTIDE SEQUENCE [LARGE SCALE GENOMIC DNA]</scope>
    <source>
        <strain evidence="10">cv. Maze</strain>
        <tissue evidence="9">Seeds</tissue>
    </source>
</reference>
<keyword evidence="5" id="KW-0804">Transcription</keyword>
<organism evidence="9 10">
    <name type="scientific">Ensete ventricosum</name>
    <name type="common">Abyssinian banana</name>
    <name type="synonym">Musa ensete</name>
    <dbReference type="NCBI Taxonomy" id="4639"/>
    <lineage>
        <taxon>Eukaryota</taxon>
        <taxon>Viridiplantae</taxon>
        <taxon>Streptophyta</taxon>
        <taxon>Embryophyta</taxon>
        <taxon>Tracheophyta</taxon>
        <taxon>Spermatophyta</taxon>
        <taxon>Magnoliopsida</taxon>
        <taxon>Liliopsida</taxon>
        <taxon>Zingiberales</taxon>
        <taxon>Musaceae</taxon>
        <taxon>Ensete</taxon>
    </lineage>
</organism>
<protein>
    <recommendedName>
        <fullName evidence="8">BHLH domain-containing protein</fullName>
    </recommendedName>
</protein>
<dbReference type="GO" id="GO:0000981">
    <property type="term" value="F:DNA-binding transcription factor activity, RNA polymerase II-specific"/>
    <property type="evidence" value="ECO:0007669"/>
    <property type="project" value="TreeGrafter"/>
</dbReference>
<dbReference type="Pfam" id="PF00010">
    <property type="entry name" value="HLH"/>
    <property type="match status" value="1"/>
</dbReference>
<dbReference type="GO" id="GO:0000978">
    <property type="term" value="F:RNA polymerase II cis-regulatory region sequence-specific DNA binding"/>
    <property type="evidence" value="ECO:0007669"/>
    <property type="project" value="TreeGrafter"/>
</dbReference>
<feature type="region of interest" description="Disordered" evidence="7">
    <location>
        <begin position="82"/>
        <end position="101"/>
    </location>
</feature>
<dbReference type="EMBL" id="JAQQAF010000003">
    <property type="protein sequence ID" value="KAJ8500708.1"/>
    <property type="molecule type" value="Genomic_DNA"/>
</dbReference>
<dbReference type="CDD" id="cd11448">
    <property type="entry name" value="bHLH_AtFAMA_like"/>
    <property type="match status" value="1"/>
</dbReference>
<dbReference type="GO" id="GO:0005634">
    <property type="term" value="C:nucleus"/>
    <property type="evidence" value="ECO:0007669"/>
    <property type="project" value="UniProtKB-SubCell"/>
</dbReference>
<feature type="domain" description="BHLH" evidence="8">
    <location>
        <begin position="130"/>
        <end position="181"/>
    </location>
</feature>
<dbReference type="AlphaFoldDB" id="A0AAV8R9A4"/>
<evidence type="ECO:0000313" key="9">
    <source>
        <dbReference type="EMBL" id="KAJ8500708.1"/>
    </source>
</evidence>
<dbReference type="PROSITE" id="PS50888">
    <property type="entry name" value="BHLH"/>
    <property type="match status" value="1"/>
</dbReference>
<evidence type="ECO:0000256" key="3">
    <source>
        <dbReference type="ARBA" id="ARBA00023015"/>
    </source>
</evidence>
<dbReference type="GO" id="GO:0046983">
    <property type="term" value="F:protein dimerization activity"/>
    <property type="evidence" value="ECO:0007669"/>
    <property type="project" value="InterPro"/>
</dbReference>
<accession>A0AAV8R9A4</accession>
<evidence type="ECO:0000256" key="1">
    <source>
        <dbReference type="ARBA" id="ARBA00004123"/>
    </source>
</evidence>
<comment type="caution">
    <text evidence="9">The sequence shown here is derived from an EMBL/GenBank/DDBJ whole genome shotgun (WGS) entry which is preliminary data.</text>
</comment>
<dbReference type="PANTHER" id="PTHR11969">
    <property type="entry name" value="MAX DIMERIZATION, MAD"/>
    <property type="match status" value="1"/>
</dbReference>
<evidence type="ECO:0000256" key="6">
    <source>
        <dbReference type="ARBA" id="ARBA00023242"/>
    </source>
</evidence>
<evidence type="ECO:0000259" key="8">
    <source>
        <dbReference type="PROSITE" id="PS50888"/>
    </source>
</evidence>
<evidence type="ECO:0000256" key="4">
    <source>
        <dbReference type="ARBA" id="ARBA00023125"/>
    </source>
</evidence>
<keyword evidence="4" id="KW-0238">DNA-binding</keyword>
<name>A0AAV8R9A4_ENSVE</name>